<dbReference type="STRING" id="42249.A0A317SV29"/>
<evidence type="ECO:0000256" key="1">
    <source>
        <dbReference type="ARBA" id="ARBA00004123"/>
    </source>
</evidence>
<dbReference type="InterPro" id="IPR037794">
    <property type="entry name" value="TAF12"/>
</dbReference>
<keyword evidence="5" id="KW-0539">Nucleus</keyword>
<feature type="region of interest" description="Disordered" evidence="8">
    <location>
        <begin position="323"/>
        <end position="551"/>
    </location>
</feature>
<evidence type="ECO:0000259" key="9">
    <source>
        <dbReference type="Pfam" id="PF03847"/>
    </source>
</evidence>
<dbReference type="GO" id="GO:0005669">
    <property type="term" value="C:transcription factor TFIID complex"/>
    <property type="evidence" value="ECO:0007669"/>
    <property type="project" value="InterPro"/>
</dbReference>
<dbReference type="Pfam" id="PF03847">
    <property type="entry name" value="TFIID_20kDa"/>
    <property type="match status" value="1"/>
</dbReference>
<feature type="compositionally biased region" description="Low complexity" evidence="8">
    <location>
        <begin position="325"/>
        <end position="370"/>
    </location>
</feature>
<dbReference type="PANTHER" id="PTHR12264">
    <property type="entry name" value="TRANSCRIPTION INITIATION FACTOR TFIID SUBUNIT 12"/>
    <property type="match status" value="1"/>
</dbReference>
<feature type="compositionally biased region" description="Polar residues" evidence="8">
    <location>
        <begin position="386"/>
        <end position="405"/>
    </location>
</feature>
<evidence type="ECO:0000256" key="4">
    <source>
        <dbReference type="ARBA" id="ARBA00023163"/>
    </source>
</evidence>
<dbReference type="GO" id="GO:0003677">
    <property type="term" value="F:DNA binding"/>
    <property type="evidence" value="ECO:0007669"/>
    <property type="project" value="TreeGrafter"/>
</dbReference>
<keyword evidence="11" id="KW-1185">Reference proteome</keyword>
<dbReference type="GO" id="GO:0017025">
    <property type="term" value="F:TBP-class protein binding"/>
    <property type="evidence" value="ECO:0007669"/>
    <property type="project" value="TreeGrafter"/>
</dbReference>
<gene>
    <name evidence="10" type="ORF">C7212DRAFT_200463</name>
</gene>
<dbReference type="PANTHER" id="PTHR12264:SF21">
    <property type="entry name" value="TRANSCRIPTION INITIATION FACTOR TFIID SUBUNIT 12"/>
    <property type="match status" value="1"/>
</dbReference>
<keyword evidence="3" id="KW-0805">Transcription regulation</keyword>
<feature type="region of interest" description="Disordered" evidence="8">
    <location>
        <begin position="277"/>
        <end position="306"/>
    </location>
</feature>
<reference evidence="10 11" key="1">
    <citation type="submission" date="2018-03" db="EMBL/GenBank/DDBJ databases">
        <title>Genomes of Pezizomycetes fungi and the evolution of truffles.</title>
        <authorList>
            <person name="Murat C."/>
            <person name="Payen T."/>
            <person name="Noel B."/>
            <person name="Kuo A."/>
            <person name="Martin F.M."/>
        </authorList>
    </citation>
    <scope>NUCLEOTIDE SEQUENCE [LARGE SCALE GENOMIC DNA]</scope>
    <source>
        <strain evidence="10">091103-1</strain>
    </source>
</reference>
<evidence type="ECO:0000313" key="11">
    <source>
        <dbReference type="Proteomes" id="UP000246991"/>
    </source>
</evidence>
<dbReference type="GO" id="GO:0046982">
    <property type="term" value="F:protein heterodimerization activity"/>
    <property type="evidence" value="ECO:0007669"/>
    <property type="project" value="InterPro"/>
</dbReference>
<dbReference type="CDD" id="cd07981">
    <property type="entry name" value="HFD_TAF12"/>
    <property type="match status" value="1"/>
</dbReference>
<evidence type="ECO:0000256" key="7">
    <source>
        <dbReference type="ARBA" id="ARBA00093657"/>
    </source>
</evidence>
<dbReference type="FunFam" id="1.10.20.10:FF:000011">
    <property type="entry name" value="Transcription initiation factor TFIID subunit 12"/>
    <property type="match status" value="1"/>
</dbReference>
<evidence type="ECO:0000256" key="3">
    <source>
        <dbReference type="ARBA" id="ARBA00023015"/>
    </source>
</evidence>
<dbReference type="GO" id="GO:0000124">
    <property type="term" value="C:SAGA complex"/>
    <property type="evidence" value="ECO:0007669"/>
    <property type="project" value="InterPro"/>
</dbReference>
<keyword evidence="4" id="KW-0804">Transcription</keyword>
<proteinExistence type="inferred from homology"/>
<organism evidence="10 11">
    <name type="scientific">Tuber magnatum</name>
    <name type="common">white Piedmont truffle</name>
    <dbReference type="NCBI Taxonomy" id="42249"/>
    <lineage>
        <taxon>Eukaryota</taxon>
        <taxon>Fungi</taxon>
        <taxon>Dikarya</taxon>
        <taxon>Ascomycota</taxon>
        <taxon>Pezizomycotina</taxon>
        <taxon>Pezizomycetes</taxon>
        <taxon>Pezizales</taxon>
        <taxon>Tuberaceae</taxon>
        <taxon>Tuber</taxon>
    </lineage>
</organism>
<evidence type="ECO:0000256" key="5">
    <source>
        <dbReference type="ARBA" id="ARBA00023242"/>
    </source>
</evidence>
<name>A0A317SV29_9PEZI</name>
<dbReference type="GO" id="GO:0051123">
    <property type="term" value="P:RNA polymerase II preinitiation complex assembly"/>
    <property type="evidence" value="ECO:0007669"/>
    <property type="project" value="TreeGrafter"/>
</dbReference>
<dbReference type="InterPro" id="IPR003228">
    <property type="entry name" value="TFIID_TAF12_dom"/>
</dbReference>
<feature type="compositionally biased region" description="Low complexity" evidence="8">
    <location>
        <begin position="494"/>
        <end position="532"/>
    </location>
</feature>
<dbReference type="SUPFAM" id="SSF47113">
    <property type="entry name" value="Histone-fold"/>
    <property type="match status" value="1"/>
</dbReference>
<dbReference type="Gene3D" id="1.10.20.10">
    <property type="entry name" value="Histone, subunit A"/>
    <property type="match status" value="1"/>
</dbReference>
<feature type="compositionally biased region" description="Low complexity" evidence="8">
    <location>
        <begin position="277"/>
        <end position="300"/>
    </location>
</feature>
<feature type="compositionally biased region" description="Polar residues" evidence="8">
    <location>
        <begin position="533"/>
        <end position="545"/>
    </location>
</feature>
<evidence type="ECO:0000256" key="6">
    <source>
        <dbReference type="ARBA" id="ARBA00075089"/>
    </source>
</evidence>
<accession>A0A317SV29</accession>
<dbReference type="AlphaFoldDB" id="A0A317SV29"/>
<dbReference type="OrthoDB" id="2193432at2759"/>
<dbReference type="InterPro" id="IPR009072">
    <property type="entry name" value="Histone-fold"/>
</dbReference>
<evidence type="ECO:0000313" key="10">
    <source>
        <dbReference type="EMBL" id="PWW78258.1"/>
    </source>
</evidence>
<evidence type="ECO:0000256" key="8">
    <source>
        <dbReference type="SAM" id="MobiDB-lite"/>
    </source>
</evidence>
<comment type="caution">
    <text evidence="10">The sequence shown here is derived from an EMBL/GenBank/DDBJ whole genome shotgun (WGS) entry which is preliminary data.</text>
</comment>
<dbReference type="EMBL" id="PYWC01000016">
    <property type="protein sequence ID" value="PWW78258.1"/>
    <property type="molecule type" value="Genomic_DNA"/>
</dbReference>
<sequence>MSTVDGSKRKRKPSDLNLENSPPSKQIKTEGGTMSAGSPSGLLPRQALQQLVSLQPSMNDEQKAKYIVMLDQLRGMVEKNGPEGQSAQVKYDKIVHHLKLSLRQQKQREAQQQQQAQQQQSQPQQAQQQQQLQQQQQNYSAPSGGSLASVAGGNGTAISGGTSVGGVVGAGPATAGAPVAPSISQRQTWIVPPGVPPQGADAWRADISSKLSQVGQKMNHAKAQIAALHQSLQRPNLTPEEQVGIRQKISEVTQGFNGWREIISKFTAQQKLLQQQQQNQMRASQQQQGQVSMAGSGQMQKPAPQSMVPEIQQGQQGMVNIGVPQQQTNSGNTQGNPPNLHQQPAQQPSQMQQHTQQHTQQQQHQSTPAQRVATPIQRADSPPGPSNNVAGINQNRVSAGRQTMSPAAQQPPMQQQPQRIMGQGSTSQQQPATQQAPQQATQQLSAAAQRGLHHQVQQPGATAGRSPAPGPAAPPGTPMAQPNSPAPRPGSVQPAARPPTAAGTPVTQQQPQAQQAQQAHRIQPASSASAASPTTNVHPTQTTRDTPQEHCLPIPKNLAVAAPQPIAVPAARPTLSGGMNSSGNQMMSAPAITKQPAFEFDEGGMGLLSKRKLEELVKQIDPEERLDPDVEEAVLELVDEFIDSIATSACKMAKLRGSDTLDLKDVQIILERNWNIRIPGYAADEIRTVRKFHPAPGYHHKMGALAAMKQLAQTSGKGGE</sequence>
<feature type="compositionally biased region" description="Low complexity" evidence="8">
    <location>
        <begin position="110"/>
        <end position="137"/>
    </location>
</feature>
<protein>
    <recommendedName>
        <fullName evidence="6">TBP-associated factor 12</fullName>
    </recommendedName>
    <alternativeName>
        <fullName evidence="7">Transcription initiation factor TFIID subunit 12</fullName>
    </alternativeName>
</protein>
<feature type="domain" description="Transcription initiation factor TFIID subunit 12" evidence="9">
    <location>
        <begin position="609"/>
        <end position="676"/>
    </location>
</feature>
<feature type="region of interest" description="Disordered" evidence="8">
    <location>
        <begin position="1"/>
        <end position="41"/>
    </location>
</feature>
<feature type="compositionally biased region" description="Pro residues" evidence="8">
    <location>
        <begin position="468"/>
        <end position="477"/>
    </location>
</feature>
<feature type="compositionally biased region" description="Polar residues" evidence="8">
    <location>
        <begin position="17"/>
        <end position="26"/>
    </location>
</feature>
<comment type="subcellular location">
    <subcellularLocation>
        <location evidence="1">Nucleus</location>
    </subcellularLocation>
</comment>
<comment type="similarity">
    <text evidence="2">Belongs to the TAF12 family.</text>
</comment>
<evidence type="ECO:0000256" key="2">
    <source>
        <dbReference type="ARBA" id="ARBA00007530"/>
    </source>
</evidence>
<feature type="compositionally biased region" description="Low complexity" evidence="8">
    <location>
        <begin position="406"/>
        <end position="449"/>
    </location>
</feature>
<feature type="region of interest" description="Disordered" evidence="8">
    <location>
        <begin position="100"/>
        <end position="152"/>
    </location>
</feature>
<dbReference type="Proteomes" id="UP000246991">
    <property type="component" value="Unassembled WGS sequence"/>
</dbReference>